<dbReference type="Proteomes" id="UP001152797">
    <property type="component" value="Unassembled WGS sequence"/>
</dbReference>
<evidence type="ECO:0000313" key="2">
    <source>
        <dbReference type="EMBL" id="CAI4019997.1"/>
    </source>
</evidence>
<dbReference type="AlphaFoldDB" id="A0A9P1GSE9"/>
<dbReference type="OrthoDB" id="10556297at2759"/>
<reference evidence="3" key="2">
    <citation type="submission" date="2024-04" db="EMBL/GenBank/DDBJ databases">
        <authorList>
            <person name="Chen Y."/>
            <person name="Shah S."/>
            <person name="Dougan E. K."/>
            <person name="Thang M."/>
            <person name="Chan C."/>
        </authorList>
    </citation>
    <scope>NUCLEOTIDE SEQUENCE [LARGE SCALE GENOMIC DNA]</scope>
</reference>
<feature type="compositionally biased region" description="Acidic residues" evidence="1">
    <location>
        <begin position="53"/>
        <end position="63"/>
    </location>
</feature>
<accession>A0A9P1GSE9</accession>
<feature type="compositionally biased region" description="Acidic residues" evidence="1">
    <location>
        <begin position="194"/>
        <end position="209"/>
    </location>
</feature>
<gene>
    <name evidence="2" type="ORF">C1SCF055_LOCUS44450</name>
</gene>
<keyword evidence="4" id="KW-1185">Reference proteome</keyword>
<feature type="compositionally biased region" description="Basic and acidic residues" evidence="1">
    <location>
        <begin position="129"/>
        <end position="142"/>
    </location>
</feature>
<feature type="region of interest" description="Disordered" evidence="1">
    <location>
        <begin position="77"/>
        <end position="226"/>
    </location>
</feature>
<feature type="region of interest" description="Disordered" evidence="1">
    <location>
        <begin position="14"/>
        <end position="63"/>
    </location>
</feature>
<proteinExistence type="predicted"/>
<evidence type="ECO:0000313" key="4">
    <source>
        <dbReference type="Proteomes" id="UP001152797"/>
    </source>
</evidence>
<evidence type="ECO:0000313" key="3">
    <source>
        <dbReference type="EMBL" id="CAL1173372.1"/>
    </source>
</evidence>
<protein>
    <submittedName>
        <fullName evidence="2">Uncharacterized protein</fullName>
    </submittedName>
</protein>
<dbReference type="EMBL" id="CAMXCT010006784">
    <property type="protein sequence ID" value="CAI4019997.1"/>
    <property type="molecule type" value="Genomic_DNA"/>
</dbReference>
<dbReference type="EMBL" id="CAMXCT030006784">
    <property type="protein sequence ID" value="CAL4807309.1"/>
    <property type="molecule type" value="Genomic_DNA"/>
</dbReference>
<feature type="compositionally biased region" description="Low complexity" evidence="1">
    <location>
        <begin position="166"/>
        <end position="193"/>
    </location>
</feature>
<sequence length="333" mass="36679">MSAVQVCDVKGMCQQDGPVIKEKGEIQPTSSALQPCKQMDEDPGDSLDASSDGYDDDNSCRDEDDYYAFLREMAGSFEATYDDEDESDEGSEMEAEAEEEQPSGRKRSSSFWSEQRPASWTSASGLTTRTEEVKMDGSKDAFRGQIQAAQELKMGAAGARSQLKNSPGTPWSGSGSTGSTSAASPSDSNLSELSDSEDDRSPESSDCEDDSRPLVPTPSHDHRPPVVDSYDVVEAVKHFASQRTADPKEQQTEDKLTEIQIKESQMKQLRSSSKNMHFKPEVRAHYAKICKEIENEVATIEVGRLSRLSASKQVTDWCFPIPAEHKYSQCRLA</sequence>
<name>A0A9P1GSE9_9DINO</name>
<reference evidence="2" key="1">
    <citation type="submission" date="2022-10" db="EMBL/GenBank/DDBJ databases">
        <authorList>
            <person name="Chen Y."/>
            <person name="Dougan E. K."/>
            <person name="Chan C."/>
            <person name="Rhodes N."/>
            <person name="Thang M."/>
        </authorList>
    </citation>
    <scope>NUCLEOTIDE SEQUENCE</scope>
</reference>
<evidence type="ECO:0000256" key="1">
    <source>
        <dbReference type="SAM" id="MobiDB-lite"/>
    </source>
</evidence>
<feature type="compositionally biased region" description="Acidic residues" evidence="1">
    <location>
        <begin position="80"/>
        <end position="101"/>
    </location>
</feature>
<organism evidence="2">
    <name type="scientific">Cladocopium goreaui</name>
    <dbReference type="NCBI Taxonomy" id="2562237"/>
    <lineage>
        <taxon>Eukaryota</taxon>
        <taxon>Sar</taxon>
        <taxon>Alveolata</taxon>
        <taxon>Dinophyceae</taxon>
        <taxon>Suessiales</taxon>
        <taxon>Symbiodiniaceae</taxon>
        <taxon>Cladocopium</taxon>
    </lineage>
</organism>
<feature type="compositionally biased region" description="Polar residues" evidence="1">
    <location>
        <begin position="109"/>
        <end position="128"/>
    </location>
</feature>
<dbReference type="EMBL" id="CAMXCT020006784">
    <property type="protein sequence ID" value="CAL1173372.1"/>
    <property type="molecule type" value="Genomic_DNA"/>
</dbReference>
<comment type="caution">
    <text evidence="2">The sequence shown here is derived from an EMBL/GenBank/DDBJ whole genome shotgun (WGS) entry which is preliminary data.</text>
</comment>